<dbReference type="RefSeq" id="NP_048460.1">
    <property type="nucleotide sequence ID" value="NC_000852.5"/>
</dbReference>
<evidence type="ECO:0000313" key="3">
    <source>
        <dbReference type="Proteomes" id="UP000000862"/>
    </source>
</evidence>
<name>Q84433_PBCV1</name>
<keyword evidence="1" id="KW-0812">Transmembrane</keyword>
<organismHost>
    <name type="scientific">Chlorella</name>
    <dbReference type="NCBI Taxonomy" id="3071"/>
</organismHost>
<protein>
    <submittedName>
        <fullName evidence="2">Uncharacterized protein</fullName>
    </submittedName>
</protein>
<dbReference type="PIR" id="T17602">
    <property type="entry name" value="T17602"/>
</dbReference>
<gene>
    <name evidence="2" type="primary">a112L</name>
</gene>
<feature type="transmembrane region" description="Helical" evidence="1">
    <location>
        <begin position="54"/>
        <end position="71"/>
    </location>
</feature>
<reference evidence="2 3" key="6">
    <citation type="journal article" date="1999" name="Virology">
        <title>Chlorella virus PBCV-1 encodes a functional homospermidine synthase.</title>
        <authorList>
            <person name="Kaiser A."/>
            <person name="Vollmert M."/>
            <person name="Tholl D."/>
            <person name="Graves M.V."/>
            <person name="Gurnon J.R."/>
            <person name="Xing W."/>
            <person name="Lisec A.D."/>
            <person name="Nickerson K.W."/>
            <person name="Van Etten J.L."/>
        </authorList>
    </citation>
    <scope>NUCLEOTIDE SEQUENCE [LARGE SCALE GENOMIC DNA]</scope>
</reference>
<dbReference type="OrthoDB" id="28814at10239"/>
<dbReference type="EMBL" id="JF411744">
    <property type="protein sequence ID" value="AAC96480.1"/>
    <property type="molecule type" value="Genomic_DNA"/>
</dbReference>
<organism evidence="2 3">
    <name type="scientific">Paramecium bursaria Chlorella virus 1</name>
    <name type="common">PBCV-1</name>
    <dbReference type="NCBI Taxonomy" id="10506"/>
    <lineage>
        <taxon>Viruses</taxon>
        <taxon>Varidnaviria</taxon>
        <taxon>Bamfordvirae</taxon>
        <taxon>Nucleocytoviricota</taxon>
        <taxon>Megaviricetes</taxon>
        <taxon>Algavirales</taxon>
        <taxon>Phycodnaviridae</taxon>
        <taxon>Chlorovirus</taxon>
        <taxon>Chlorovirus vanettense</taxon>
    </lineage>
</organism>
<reference evidence="2 3" key="5">
    <citation type="journal article" date="1997" name="Virology">
        <title>Analysis of 74 kb of DNA located at the right end of the 330-kb chlorella virus PBCV-1 genome.</title>
        <authorList>
            <person name="Li Y."/>
            <person name="Lu Z."/>
            <person name="Sun L."/>
            <person name="Ropp S."/>
            <person name="Kutish G.F."/>
            <person name="Rock D.L."/>
            <person name="Van Etten J.L."/>
        </authorList>
    </citation>
    <scope>NUCLEOTIDE SEQUENCE [LARGE SCALE GENOMIC DNA]</scope>
</reference>
<sequence length="97" mass="10605">MLFGKTSLITGCLCLYFSRIISTFPSCSRPSTIIQCSMFGSVEDCTLLIQASRNLPPVVGVITAILGIFIIRRWWLTRLCITPFSSRASSSMAPPVG</sequence>
<keyword evidence="1" id="KW-1133">Transmembrane helix</keyword>
<accession>Q84433</accession>
<reference evidence="2 3" key="2">
    <citation type="journal article" date="1995" name="Virology">
        <title>Analysis of 43 kb of the Chlorella virus PBCV-1 330-kb genome: map positions 45 to 88.</title>
        <authorList>
            <person name="Li Y."/>
            <person name="Lu Z."/>
            <person name="Burbank D.E."/>
            <person name="Kutish G.F."/>
            <person name="Rock D.L."/>
            <person name="Van Etten J.L."/>
        </authorList>
    </citation>
    <scope>NUCLEOTIDE SEQUENCE [LARGE SCALE GENOMIC DNA]</scope>
</reference>
<reference evidence="2 3" key="3">
    <citation type="journal article" date="1996" name="Virology">
        <title>Analysis of 94 kb of the chlorella virus PBCV-1 330-kb genome: map positions 88 to 182.</title>
        <authorList>
            <person name="Lu Z."/>
            <person name="Li Y."/>
            <person name="Que Q."/>
            <person name="Kutish G.F."/>
            <person name="Rock D.L."/>
            <person name="Van Etten J.L."/>
        </authorList>
    </citation>
    <scope>NUCLEOTIDE SEQUENCE [LARGE SCALE GENOMIC DNA]</scope>
</reference>
<evidence type="ECO:0000256" key="1">
    <source>
        <dbReference type="SAM" id="Phobius"/>
    </source>
</evidence>
<dbReference type="Proteomes" id="UP000000862">
    <property type="component" value="Segment"/>
</dbReference>
<reference evidence="2 3" key="1">
    <citation type="journal article" date="1995" name="Virology">
        <title>Analysis of 45 kb of DNA located at the left end of the chlorella virus PBCV-1 genome.</title>
        <authorList>
            <person name="Lu Z."/>
            <person name="Li Y."/>
            <person name="Zhang Y."/>
            <person name="Kutish G.F."/>
            <person name="Rock D.L."/>
            <person name="Van Etten J.L."/>
        </authorList>
    </citation>
    <scope>NUCLEOTIDE SEQUENCE [LARGE SCALE GENOMIC DNA]</scope>
</reference>
<keyword evidence="1" id="KW-0472">Membrane</keyword>
<dbReference type="KEGG" id="vg:917931"/>
<reference evidence="2 3" key="4">
    <citation type="journal article" date="1996" name="Virology">
        <title>Analysis of 76 kb of the chlorella virus PBCV-1 330-kb genome: map positions 182 to 258.</title>
        <authorList>
            <person name="Kutish G.F."/>
            <person name="Li Y."/>
            <person name="Lu Z."/>
            <person name="Furuta M."/>
            <person name="Rock D.L."/>
            <person name="Van Etten J.L."/>
        </authorList>
    </citation>
    <scope>NUCLEOTIDE SEQUENCE [LARGE SCALE GENOMIC DNA]</scope>
</reference>
<dbReference type="GeneID" id="917931"/>
<proteinExistence type="predicted"/>
<evidence type="ECO:0000313" key="2">
    <source>
        <dbReference type="EMBL" id="AAC96480.1"/>
    </source>
</evidence>
<reference evidence="2 3" key="7">
    <citation type="journal article" date="2000" name="Virology">
        <title>Characterization of a beta-1,3-glucanase encoded by chlorella virus PBCV-1.</title>
        <authorList>
            <person name="Sun L."/>
            <person name="Gurnon J.R."/>
            <person name="Adams B.J."/>
            <person name="Graves M.V."/>
            <person name="Van Etten J.L."/>
        </authorList>
    </citation>
    <scope>NUCLEOTIDE SEQUENCE [LARGE SCALE GENOMIC DNA]</scope>
</reference>
<keyword evidence="3" id="KW-1185">Reference proteome</keyword>
<reference evidence="2 3" key="8">
    <citation type="journal article" date="2010" name="J. Virol.">
        <title>Microarray analysis of Paramecium bursaria chlorella virus 1 transcription.</title>
        <authorList>
            <person name="Yanai-Balser G.M."/>
            <person name="Duncan G.A."/>
            <person name="Eudy J.D."/>
            <person name="Wang D."/>
            <person name="Li X."/>
            <person name="Agarkova I.V."/>
            <person name="Dunigan D.D."/>
            <person name="Van Etten J.L."/>
        </authorList>
    </citation>
    <scope>NUCLEOTIDE SEQUENCE [LARGE SCALE GENOMIC DNA]</scope>
</reference>